<keyword evidence="5 9" id="KW-1133">Transmembrane helix</keyword>
<dbReference type="InterPro" id="IPR000990">
    <property type="entry name" value="Innexin"/>
</dbReference>
<gene>
    <name evidence="9" type="primary">inx</name>
    <name evidence="12" type="ORF">PXEA_LOCUS21119</name>
</gene>
<comment type="subcellular location">
    <subcellularLocation>
        <location evidence="1 9">Cell membrane</location>
        <topology evidence="1 9">Multi-pass membrane protein</topology>
    </subcellularLocation>
</comment>
<evidence type="ECO:0000256" key="6">
    <source>
        <dbReference type="ARBA" id="ARBA00023065"/>
    </source>
</evidence>
<feature type="region of interest" description="Disordered" evidence="11">
    <location>
        <begin position="1"/>
        <end position="25"/>
    </location>
</feature>
<evidence type="ECO:0000313" key="13">
    <source>
        <dbReference type="Proteomes" id="UP000784294"/>
    </source>
</evidence>
<keyword evidence="6 9" id="KW-0406">Ion transport</keyword>
<feature type="compositionally biased region" description="Basic and acidic residues" evidence="11">
    <location>
        <begin position="310"/>
        <end position="335"/>
    </location>
</feature>
<evidence type="ECO:0000256" key="3">
    <source>
        <dbReference type="ARBA" id="ARBA00022475"/>
    </source>
</evidence>
<evidence type="ECO:0000256" key="1">
    <source>
        <dbReference type="ARBA" id="ARBA00004651"/>
    </source>
</evidence>
<keyword evidence="10" id="KW-0175">Coiled coil</keyword>
<name>A0A3S5CQA6_9PLAT</name>
<keyword evidence="8 9" id="KW-0407">Ion channel</keyword>
<comment type="caution">
    <text evidence="9">Lacks conserved residue(s) required for the propagation of feature annotation.</text>
</comment>
<dbReference type="AlphaFoldDB" id="A0A3S5CQA6"/>
<feature type="compositionally biased region" description="Basic residues" evidence="11">
    <location>
        <begin position="1"/>
        <end position="13"/>
    </location>
</feature>
<evidence type="ECO:0000256" key="10">
    <source>
        <dbReference type="SAM" id="Coils"/>
    </source>
</evidence>
<dbReference type="OrthoDB" id="5867527at2759"/>
<feature type="transmembrane region" description="Helical" evidence="9">
    <location>
        <begin position="200"/>
        <end position="223"/>
    </location>
</feature>
<reference evidence="12" key="1">
    <citation type="submission" date="2018-11" db="EMBL/GenBank/DDBJ databases">
        <authorList>
            <consortium name="Pathogen Informatics"/>
        </authorList>
    </citation>
    <scope>NUCLEOTIDE SEQUENCE</scope>
</reference>
<evidence type="ECO:0000256" key="8">
    <source>
        <dbReference type="ARBA" id="ARBA00023303"/>
    </source>
</evidence>
<protein>
    <recommendedName>
        <fullName evidence="9">Innexin</fullName>
    </recommendedName>
</protein>
<evidence type="ECO:0000256" key="5">
    <source>
        <dbReference type="ARBA" id="ARBA00022989"/>
    </source>
</evidence>
<sequence length="383" mass="43961">QHRKNKSLKKRHAKSSDPTEPSQGFFGKLAEVEGQINSMPLTSLVSVDEAVEKAKADKKQIEIQSDDYDDEDVNESGKSHRKGSFVFRFWHSCSSFVGLFVRCKERGTYLVMAYLLFKLLMLANAIGQLFMMQRFLGFPANDTMYGLMVLRNLLDGRDWQATLVFPRVTYCTTRLKQLGVLHNTLTSQCVLPVNMLNEKIYIFLWWWISLAAALVVFSIGFWFNRLIFLSNGSRFVLKFLLLHDKVRQVEREIVDKFAKKFLRRDGLFVLRMIYSNNGELITSELVCELWDSYKARVNQKINPFTGVGSVHKDTSSGDTEGKERHPNALSTDHRPTPPVLRDGIKSGRHETNGSTELKQRNPPYPVDESTNYHKPQSVFPIKP</sequence>
<keyword evidence="2 9" id="KW-0813">Transport</keyword>
<dbReference type="GO" id="GO:0005921">
    <property type="term" value="C:gap junction"/>
    <property type="evidence" value="ECO:0007669"/>
    <property type="project" value="UniProtKB-UniRule"/>
</dbReference>
<dbReference type="Pfam" id="PF00876">
    <property type="entry name" value="Innexin"/>
    <property type="match status" value="1"/>
</dbReference>
<keyword evidence="7 9" id="KW-0472">Membrane</keyword>
<keyword evidence="13" id="KW-1185">Reference proteome</keyword>
<feature type="transmembrane region" description="Helical" evidence="9">
    <location>
        <begin position="109"/>
        <end position="131"/>
    </location>
</feature>
<feature type="compositionally biased region" description="Basic and acidic residues" evidence="11">
    <location>
        <begin position="342"/>
        <end position="351"/>
    </location>
</feature>
<evidence type="ECO:0000256" key="7">
    <source>
        <dbReference type="ARBA" id="ARBA00023136"/>
    </source>
</evidence>
<dbReference type="GO" id="GO:0005886">
    <property type="term" value="C:plasma membrane"/>
    <property type="evidence" value="ECO:0007669"/>
    <property type="project" value="UniProtKB-SubCell"/>
</dbReference>
<feature type="region of interest" description="Disordered" evidence="11">
    <location>
        <begin position="308"/>
        <end position="383"/>
    </location>
</feature>
<feature type="coiled-coil region" evidence="10">
    <location>
        <begin position="44"/>
        <end position="71"/>
    </location>
</feature>
<evidence type="ECO:0000256" key="9">
    <source>
        <dbReference type="RuleBase" id="RU010713"/>
    </source>
</evidence>
<evidence type="ECO:0000256" key="4">
    <source>
        <dbReference type="ARBA" id="ARBA00022692"/>
    </source>
</evidence>
<evidence type="ECO:0000313" key="12">
    <source>
        <dbReference type="EMBL" id="VEL27679.1"/>
    </source>
</evidence>
<dbReference type="EMBL" id="CAAALY010088975">
    <property type="protein sequence ID" value="VEL27679.1"/>
    <property type="molecule type" value="Genomic_DNA"/>
</dbReference>
<proteinExistence type="inferred from homology"/>
<dbReference type="PANTHER" id="PTHR11893:SF36">
    <property type="entry name" value="INNEXIN-5"/>
    <property type="match status" value="1"/>
</dbReference>
<dbReference type="GO" id="GO:0034220">
    <property type="term" value="P:monoatomic ion transmembrane transport"/>
    <property type="evidence" value="ECO:0007669"/>
    <property type="project" value="UniProtKB-KW"/>
</dbReference>
<dbReference type="PROSITE" id="PS51013">
    <property type="entry name" value="PANNEXIN"/>
    <property type="match status" value="1"/>
</dbReference>
<feature type="non-terminal residue" evidence="12">
    <location>
        <position position="1"/>
    </location>
</feature>
<comment type="caution">
    <text evidence="12">The sequence shown here is derived from an EMBL/GenBank/DDBJ whole genome shotgun (WGS) entry which is preliminary data.</text>
</comment>
<dbReference type="Proteomes" id="UP000784294">
    <property type="component" value="Unassembled WGS sequence"/>
</dbReference>
<comment type="similarity">
    <text evidence="9">Belongs to the pannexin family.</text>
</comment>
<comment type="function">
    <text evidence="9">Structural component of the gap junctions.</text>
</comment>
<organism evidence="12 13">
    <name type="scientific">Protopolystoma xenopodis</name>
    <dbReference type="NCBI Taxonomy" id="117903"/>
    <lineage>
        <taxon>Eukaryota</taxon>
        <taxon>Metazoa</taxon>
        <taxon>Spiralia</taxon>
        <taxon>Lophotrochozoa</taxon>
        <taxon>Platyhelminthes</taxon>
        <taxon>Monogenea</taxon>
        <taxon>Polyopisthocotylea</taxon>
        <taxon>Polystomatidea</taxon>
        <taxon>Polystomatidae</taxon>
        <taxon>Protopolystoma</taxon>
    </lineage>
</organism>
<keyword evidence="3" id="KW-1003">Cell membrane</keyword>
<dbReference type="PANTHER" id="PTHR11893">
    <property type="entry name" value="INNEXIN"/>
    <property type="match status" value="1"/>
</dbReference>
<keyword evidence="4 9" id="KW-0812">Transmembrane</keyword>
<accession>A0A3S5CQA6</accession>
<evidence type="ECO:0000256" key="11">
    <source>
        <dbReference type="SAM" id="MobiDB-lite"/>
    </source>
</evidence>
<feature type="non-terminal residue" evidence="12">
    <location>
        <position position="383"/>
    </location>
</feature>
<evidence type="ECO:0000256" key="2">
    <source>
        <dbReference type="ARBA" id="ARBA00022448"/>
    </source>
</evidence>